<comment type="function">
    <text evidence="2">Functions as a ribosomal silencing factor. Interacts with ribosomal protein uL14 (rplN), blocking formation of intersubunit bridge B8. Prevents association of the 30S and 50S ribosomal subunits and the formation of functional ribosomes, thus repressing translation.</text>
</comment>
<dbReference type="EMBL" id="CP036402">
    <property type="protein sequence ID" value="QBI21882.1"/>
    <property type="molecule type" value="Genomic_DNA"/>
</dbReference>
<evidence type="ECO:0000256" key="1">
    <source>
        <dbReference type="ARBA" id="ARBA00010574"/>
    </source>
</evidence>
<dbReference type="PANTHER" id="PTHR21043:SF0">
    <property type="entry name" value="MITOCHONDRIAL ASSEMBLY OF RIBOSOMAL LARGE SUBUNIT PROTEIN 1"/>
    <property type="match status" value="1"/>
</dbReference>
<protein>
    <recommendedName>
        <fullName evidence="2">Ribosomal silencing factor RsfS</fullName>
    </recommendedName>
</protein>
<dbReference type="GO" id="GO:0043023">
    <property type="term" value="F:ribosomal large subunit binding"/>
    <property type="evidence" value="ECO:0007669"/>
    <property type="project" value="TreeGrafter"/>
</dbReference>
<dbReference type="SUPFAM" id="SSF81301">
    <property type="entry name" value="Nucleotidyltransferase"/>
    <property type="match status" value="1"/>
</dbReference>
<dbReference type="AlphaFoldDB" id="A0A411YL06"/>
<comment type="subunit">
    <text evidence="2">Interacts with ribosomal protein uL14 (rplN).</text>
</comment>
<dbReference type="OrthoDB" id="9793681at2"/>
<dbReference type="HAMAP" id="MF_01477">
    <property type="entry name" value="Iojap_RsfS"/>
    <property type="match status" value="1"/>
</dbReference>
<keyword evidence="2" id="KW-0810">Translation regulation</keyword>
<proteinExistence type="inferred from homology"/>
<dbReference type="GO" id="GO:0017148">
    <property type="term" value="P:negative regulation of translation"/>
    <property type="evidence" value="ECO:0007669"/>
    <property type="project" value="UniProtKB-UniRule"/>
</dbReference>
<keyword evidence="2" id="KW-0678">Repressor</keyword>
<gene>
    <name evidence="2 3" type="primary">rsfS</name>
    <name evidence="3" type="ORF">ER308_03115</name>
</gene>
<dbReference type="GO" id="GO:0090071">
    <property type="term" value="P:negative regulation of ribosome biogenesis"/>
    <property type="evidence" value="ECO:0007669"/>
    <property type="project" value="UniProtKB-UniRule"/>
</dbReference>
<evidence type="ECO:0000313" key="3">
    <source>
        <dbReference type="EMBL" id="QBI21882.1"/>
    </source>
</evidence>
<dbReference type="GO" id="GO:0042256">
    <property type="term" value="P:cytosolic ribosome assembly"/>
    <property type="evidence" value="ECO:0007669"/>
    <property type="project" value="UniProtKB-UniRule"/>
</dbReference>
<sequence length="119" mass="13181">MPARRVLDEAAAAAAAKQGQDLRALDLAELLGLTDYFLLLSATSERQLSTILDEVERRVREIGRRPDRREGTADSGWVVIDYGDVVVHAFLEEQRGFYALERLWADAPDVPLAVSASAR</sequence>
<dbReference type="Pfam" id="PF02410">
    <property type="entry name" value="RsfS"/>
    <property type="match status" value="1"/>
</dbReference>
<name>A0A411YL06_9ACTN</name>
<evidence type="ECO:0000256" key="2">
    <source>
        <dbReference type="HAMAP-Rule" id="MF_01477"/>
    </source>
</evidence>
<dbReference type="InterPro" id="IPR004394">
    <property type="entry name" value="Iojap/RsfS/C7orf30"/>
</dbReference>
<keyword evidence="2" id="KW-0963">Cytoplasm</keyword>
<comment type="similarity">
    <text evidence="1 2">Belongs to the Iojap/RsfS family.</text>
</comment>
<reference evidence="3 4" key="1">
    <citation type="submission" date="2019-01" db="EMBL/GenBank/DDBJ databases">
        <title>Egibacter rhizosphaerae EGI 80759T.</title>
        <authorList>
            <person name="Chen D.-D."/>
            <person name="Tian Y."/>
            <person name="Jiao J.-Y."/>
            <person name="Zhang X.-T."/>
            <person name="Zhang Y.-G."/>
            <person name="Zhang Y."/>
            <person name="Xiao M."/>
            <person name="Shu W.-S."/>
            <person name="Li W.-J."/>
        </authorList>
    </citation>
    <scope>NUCLEOTIDE SEQUENCE [LARGE SCALE GENOMIC DNA]</scope>
    <source>
        <strain evidence="3 4">EGI 80759</strain>
    </source>
</reference>
<keyword evidence="4" id="KW-1185">Reference proteome</keyword>
<dbReference type="GO" id="GO:0005737">
    <property type="term" value="C:cytoplasm"/>
    <property type="evidence" value="ECO:0007669"/>
    <property type="project" value="UniProtKB-SubCell"/>
</dbReference>
<dbReference type="Proteomes" id="UP000291469">
    <property type="component" value="Chromosome"/>
</dbReference>
<dbReference type="KEGG" id="erz:ER308_03115"/>
<evidence type="ECO:0000313" key="4">
    <source>
        <dbReference type="Proteomes" id="UP000291469"/>
    </source>
</evidence>
<dbReference type="InterPro" id="IPR043519">
    <property type="entry name" value="NT_sf"/>
</dbReference>
<accession>A0A411YL06</accession>
<organism evidence="3 4">
    <name type="scientific">Egibacter rhizosphaerae</name>
    <dbReference type="NCBI Taxonomy" id="1670831"/>
    <lineage>
        <taxon>Bacteria</taxon>
        <taxon>Bacillati</taxon>
        <taxon>Actinomycetota</taxon>
        <taxon>Nitriliruptoria</taxon>
        <taxon>Egibacterales</taxon>
        <taxon>Egibacteraceae</taxon>
        <taxon>Egibacter</taxon>
    </lineage>
</organism>
<comment type="subcellular location">
    <subcellularLocation>
        <location evidence="2">Cytoplasm</location>
    </subcellularLocation>
</comment>
<dbReference type="NCBIfam" id="TIGR00090">
    <property type="entry name" value="rsfS_iojap_ybeB"/>
    <property type="match status" value="1"/>
</dbReference>
<dbReference type="PANTHER" id="PTHR21043">
    <property type="entry name" value="IOJAP SUPERFAMILY ORTHOLOG"/>
    <property type="match status" value="1"/>
</dbReference>
<dbReference type="Gene3D" id="3.30.460.10">
    <property type="entry name" value="Beta Polymerase, domain 2"/>
    <property type="match status" value="1"/>
</dbReference>